<name>A0A9X1IST3_9SPHN</name>
<proteinExistence type="predicted"/>
<accession>A0A9X1IST3</accession>
<protein>
    <submittedName>
        <fullName evidence="1">DUF1491 family protein</fullName>
    </submittedName>
</protein>
<dbReference type="Pfam" id="PF07372">
    <property type="entry name" value="DUF1491"/>
    <property type="match status" value="1"/>
</dbReference>
<dbReference type="AlphaFoldDB" id="A0A9X1IST3"/>
<reference evidence="1" key="1">
    <citation type="submission" date="2021-05" db="EMBL/GenBank/DDBJ databases">
        <title>Genome of Sphingobium sp. strain.</title>
        <authorList>
            <person name="Fan R."/>
        </authorList>
    </citation>
    <scope>NUCLEOTIDE SEQUENCE</scope>
    <source>
        <strain evidence="1">H33</strain>
    </source>
</reference>
<dbReference type="InterPro" id="IPR009964">
    <property type="entry name" value="DUF1491"/>
</dbReference>
<evidence type="ECO:0000313" key="2">
    <source>
        <dbReference type="Proteomes" id="UP001138757"/>
    </source>
</evidence>
<sequence length="113" mass="12206">MSGRLTSQMLVSALIRRAQAAGGFATVLHKGESMSGAIVVQVVESARHTGFFERIMGLDGRSHLVSTGPKLVSDFSDISQYIDRRLRADPDIWFVELDVAEGEQLAADILCAG</sequence>
<dbReference type="Proteomes" id="UP001138757">
    <property type="component" value="Unassembled WGS sequence"/>
</dbReference>
<dbReference type="Gene3D" id="3.40.1530.20">
    <property type="entry name" value="Protein of unknown function (DUF1491)"/>
    <property type="match status" value="1"/>
</dbReference>
<gene>
    <name evidence="1" type="ORF">KK488_16690</name>
</gene>
<keyword evidence="2" id="KW-1185">Reference proteome</keyword>
<dbReference type="RefSeq" id="WP_214624837.1">
    <property type="nucleotide sequence ID" value="NZ_JAHGAW010000011.1"/>
</dbReference>
<comment type="caution">
    <text evidence="1">The sequence shown here is derived from an EMBL/GenBank/DDBJ whole genome shotgun (WGS) entry which is preliminary data.</text>
</comment>
<organism evidence="1 2">
    <name type="scientific">Sphingobium nicotianae</name>
    <dbReference type="NCBI Taxonomy" id="2782607"/>
    <lineage>
        <taxon>Bacteria</taxon>
        <taxon>Pseudomonadati</taxon>
        <taxon>Pseudomonadota</taxon>
        <taxon>Alphaproteobacteria</taxon>
        <taxon>Sphingomonadales</taxon>
        <taxon>Sphingomonadaceae</taxon>
        <taxon>Sphingobium</taxon>
    </lineage>
</organism>
<dbReference type="EMBL" id="JAHGAW010000011">
    <property type="protein sequence ID" value="MBT2188595.1"/>
    <property type="molecule type" value="Genomic_DNA"/>
</dbReference>
<evidence type="ECO:0000313" key="1">
    <source>
        <dbReference type="EMBL" id="MBT2188595.1"/>
    </source>
</evidence>